<sequence>MDIKEYENILRRNYDYNKDSETMWDNRAEKYNISQLKDDDSITEQVLDYLEKKNILNNADIIDICGGSGRYAIPLAKQARTVTVTDISNNMLKFAEENAKREKLTNLKFVKTKWDEVELEKMNWNKKFDLSYASMCPPVRTPEGLNNLIKSSKKYCMVNQFIESKDNIEEYLKTKIPKIKRYDPHNDRESVQAIFNILWLKGYSPEISYVEEETEKNITAEKAYERYSRKYEKIFEENKLDFKKTILEISKDKVVNIKYKTKMAIIFWDIRK</sequence>
<dbReference type="Proteomes" id="UP000595814">
    <property type="component" value="Chromosome"/>
</dbReference>
<keyword evidence="1" id="KW-0808">Transferase</keyword>
<keyword evidence="1" id="KW-0489">Methyltransferase</keyword>
<proteinExistence type="predicted"/>
<reference evidence="1 2" key="1">
    <citation type="journal article" date="2022" name="Int. J. Syst. Evol. Microbiol.">
        <title>Miniphocaeibacter halophilus sp. nov., an ammonium-tolerant acetate-producing bacterium isolated from a biogas system.</title>
        <authorList>
            <person name="Schnurer A."/>
            <person name="Singh A."/>
            <person name="Bi S."/>
            <person name="Qiao W."/>
            <person name="Westerholm M."/>
        </authorList>
    </citation>
    <scope>NUCLEOTIDE SEQUENCE [LARGE SCALE GENOMIC DNA]</scope>
    <source>
        <strain evidence="1 2">AMB_01</strain>
    </source>
</reference>
<protein>
    <submittedName>
        <fullName evidence="1">Methyltransferase domain-containing protein</fullName>
    </submittedName>
</protein>
<dbReference type="EMBL" id="CP066744">
    <property type="protein sequence ID" value="QQK08345.1"/>
    <property type="molecule type" value="Genomic_DNA"/>
</dbReference>
<gene>
    <name evidence="1" type="ORF">JFY71_02035</name>
</gene>
<keyword evidence="2" id="KW-1185">Reference proteome</keyword>
<evidence type="ECO:0000313" key="2">
    <source>
        <dbReference type="Proteomes" id="UP000595814"/>
    </source>
</evidence>
<name>A0AC61MRQ7_9FIRM</name>
<evidence type="ECO:0000313" key="1">
    <source>
        <dbReference type="EMBL" id="QQK08345.1"/>
    </source>
</evidence>
<organism evidence="1 2">
    <name type="scientific">Miniphocaeibacter halophilus</name>
    <dbReference type="NCBI Taxonomy" id="2931922"/>
    <lineage>
        <taxon>Bacteria</taxon>
        <taxon>Bacillati</taxon>
        <taxon>Bacillota</taxon>
        <taxon>Tissierellia</taxon>
        <taxon>Tissierellales</taxon>
        <taxon>Peptoniphilaceae</taxon>
        <taxon>Miniphocaeibacter</taxon>
    </lineage>
</organism>
<accession>A0AC61MRQ7</accession>